<dbReference type="Gene3D" id="3.40.50.12780">
    <property type="entry name" value="N-terminal domain of ligase-like"/>
    <property type="match status" value="1"/>
</dbReference>
<proteinExistence type="predicted"/>
<organism evidence="4 5">
    <name type="scientific">Aspergillus bertholletiae</name>
    <dbReference type="NCBI Taxonomy" id="1226010"/>
    <lineage>
        <taxon>Eukaryota</taxon>
        <taxon>Fungi</taxon>
        <taxon>Dikarya</taxon>
        <taxon>Ascomycota</taxon>
        <taxon>Pezizomycotina</taxon>
        <taxon>Eurotiomycetes</taxon>
        <taxon>Eurotiomycetidae</taxon>
        <taxon>Eurotiales</taxon>
        <taxon>Aspergillaceae</taxon>
        <taxon>Aspergillus</taxon>
        <taxon>Aspergillus subgen. Circumdati</taxon>
    </lineage>
</organism>
<dbReference type="InterPro" id="IPR051414">
    <property type="entry name" value="Adenylate-forming_Reductase"/>
</dbReference>
<dbReference type="AlphaFoldDB" id="A0A5N7BCA4"/>
<dbReference type="PANTHER" id="PTHR43439:SF2">
    <property type="entry name" value="ENZYME, PUTATIVE (JCVI)-RELATED"/>
    <property type="match status" value="1"/>
</dbReference>
<evidence type="ECO:0000256" key="2">
    <source>
        <dbReference type="ARBA" id="ARBA00022553"/>
    </source>
</evidence>
<evidence type="ECO:0000259" key="3">
    <source>
        <dbReference type="Pfam" id="PF00501"/>
    </source>
</evidence>
<evidence type="ECO:0000313" key="4">
    <source>
        <dbReference type="EMBL" id="KAE8379405.1"/>
    </source>
</evidence>
<dbReference type="EMBL" id="ML736194">
    <property type="protein sequence ID" value="KAE8379405.1"/>
    <property type="molecule type" value="Genomic_DNA"/>
</dbReference>
<name>A0A5N7BCA4_9EURO</name>
<evidence type="ECO:0000256" key="1">
    <source>
        <dbReference type="ARBA" id="ARBA00022450"/>
    </source>
</evidence>
<protein>
    <recommendedName>
        <fullName evidence="3">AMP-dependent synthetase/ligase domain-containing protein</fullName>
    </recommendedName>
</protein>
<dbReference type="InterPro" id="IPR042099">
    <property type="entry name" value="ANL_N_sf"/>
</dbReference>
<dbReference type="SUPFAM" id="SSF56801">
    <property type="entry name" value="Acetyl-CoA synthetase-like"/>
    <property type="match status" value="1"/>
</dbReference>
<keyword evidence="5" id="KW-1185">Reference proteome</keyword>
<dbReference type="InterPro" id="IPR000873">
    <property type="entry name" value="AMP-dep_synth/lig_dom"/>
</dbReference>
<feature type="domain" description="AMP-dependent synthetase/ligase" evidence="3">
    <location>
        <begin position="56"/>
        <end position="307"/>
    </location>
</feature>
<dbReference type="Pfam" id="PF00501">
    <property type="entry name" value="AMP-binding"/>
    <property type="match status" value="1"/>
</dbReference>
<sequence length="464" mass="51154">MPFIECSSPPIQIGNPRIDAASQGKLLPTIVDELARDEPNGLWIEYPTCPTDLAAGYSQITYAELANAVNGVANCITSALGRDNTGESLAWLAPNSPLCSITLIAAMKAGFKLCLMSERNEVAQNHKLLEDVECSIIITTNAAFPQVRATLRGKQISVIELPLFEQLLHEHQRRYEYHKELKSLYHETAFILHHPCCTGAPKPMSLSHSFIANVARSIGLTAPDGYETQSSMLGNNRCLLLCPLSDPAGVHFGVLNAIFNNTTVVLPLPEVPQTGRSLTQILRHIDADWAALAPSTLEVMSNDLSSLEDIVCRLECLVYAGGSLAKRYGDLVASKIKLMPSPHSPETGQLPTIYRYEHDFRYDWNYFRLHPAVGARFVPMSAGVYELIFNRTPATEPYLPILANSYDFLTQDLYTKHPTTPDTWAHAPQVIPLIHGEKSEPVDFSRHVCIISDIIATLEQVPGG</sequence>
<dbReference type="Proteomes" id="UP000326198">
    <property type="component" value="Unassembled WGS sequence"/>
</dbReference>
<accession>A0A5N7BCA4</accession>
<evidence type="ECO:0000313" key="5">
    <source>
        <dbReference type="Proteomes" id="UP000326198"/>
    </source>
</evidence>
<reference evidence="4 5" key="1">
    <citation type="submission" date="2019-04" db="EMBL/GenBank/DDBJ databases">
        <title>Friends and foes A comparative genomics studyof 23 Aspergillus species from section Flavi.</title>
        <authorList>
            <consortium name="DOE Joint Genome Institute"/>
            <person name="Kjaerbolling I."/>
            <person name="Vesth T."/>
            <person name="Frisvad J.C."/>
            <person name="Nybo J.L."/>
            <person name="Theobald S."/>
            <person name="Kildgaard S."/>
            <person name="Isbrandt T."/>
            <person name="Kuo A."/>
            <person name="Sato A."/>
            <person name="Lyhne E.K."/>
            <person name="Kogle M.E."/>
            <person name="Wiebenga A."/>
            <person name="Kun R.S."/>
            <person name="Lubbers R.J."/>
            <person name="Makela M.R."/>
            <person name="Barry K."/>
            <person name="Chovatia M."/>
            <person name="Clum A."/>
            <person name="Daum C."/>
            <person name="Haridas S."/>
            <person name="He G."/>
            <person name="LaButti K."/>
            <person name="Lipzen A."/>
            <person name="Mondo S."/>
            <person name="Riley R."/>
            <person name="Salamov A."/>
            <person name="Simmons B.A."/>
            <person name="Magnuson J.K."/>
            <person name="Henrissat B."/>
            <person name="Mortensen U.H."/>
            <person name="Larsen T.O."/>
            <person name="Devries R.P."/>
            <person name="Grigoriev I.V."/>
            <person name="Machida M."/>
            <person name="Baker S.E."/>
            <person name="Andersen M.R."/>
        </authorList>
    </citation>
    <scope>NUCLEOTIDE SEQUENCE [LARGE SCALE GENOMIC DNA]</scope>
    <source>
        <strain evidence="4 5">IBT 29228</strain>
    </source>
</reference>
<dbReference type="OrthoDB" id="429813at2759"/>
<gene>
    <name evidence="4" type="ORF">BDV26DRAFT_291276</name>
</gene>
<keyword evidence="1" id="KW-0596">Phosphopantetheine</keyword>
<keyword evidence="2" id="KW-0597">Phosphoprotein</keyword>
<dbReference type="PANTHER" id="PTHR43439">
    <property type="entry name" value="PHENYLACETATE-COENZYME A LIGASE"/>
    <property type="match status" value="1"/>
</dbReference>